<dbReference type="Pfam" id="PF00534">
    <property type="entry name" value="Glycos_transf_1"/>
    <property type="match status" value="1"/>
</dbReference>
<dbReference type="KEGG" id="hgi:ABY42_17000"/>
<dbReference type="Proteomes" id="UP000066124">
    <property type="component" value="Plasmid pHG2"/>
</dbReference>
<keyword evidence="3" id="KW-0808">Transferase</keyword>
<dbReference type="PATRIC" id="fig|35746.4.peg.3715"/>
<dbReference type="PANTHER" id="PTHR45947">
    <property type="entry name" value="SULFOQUINOVOSYL TRANSFERASE SQD2"/>
    <property type="match status" value="1"/>
</dbReference>
<dbReference type="PANTHER" id="PTHR45947:SF3">
    <property type="entry name" value="SULFOQUINOVOSYL TRANSFERASE SQD2"/>
    <property type="match status" value="1"/>
</dbReference>
<dbReference type="GeneID" id="59461405"/>
<dbReference type="SUPFAM" id="SSF53756">
    <property type="entry name" value="UDP-Glycosyltransferase/glycogen phosphorylase"/>
    <property type="match status" value="1"/>
</dbReference>
<evidence type="ECO:0000313" key="3">
    <source>
        <dbReference type="EMBL" id="AKU09511.1"/>
    </source>
</evidence>
<accession>A0A0K1IYG9</accession>
<evidence type="ECO:0000259" key="1">
    <source>
        <dbReference type="Pfam" id="PF00534"/>
    </source>
</evidence>
<keyword evidence="4" id="KW-0328">Glycosyltransferase</keyword>
<evidence type="ECO:0000313" key="6">
    <source>
        <dbReference type="Proteomes" id="UP000663064"/>
    </source>
</evidence>
<dbReference type="Proteomes" id="UP000663064">
    <property type="component" value="Plasmid pHGLR2"/>
</dbReference>
<evidence type="ECO:0000259" key="2">
    <source>
        <dbReference type="Pfam" id="PF13439"/>
    </source>
</evidence>
<dbReference type="EMBL" id="CP011949">
    <property type="protein sequence ID" value="AKU09511.1"/>
    <property type="molecule type" value="Genomic_DNA"/>
</dbReference>
<dbReference type="GO" id="GO:0016757">
    <property type="term" value="F:glycosyltransferase activity"/>
    <property type="evidence" value="ECO:0007669"/>
    <property type="project" value="UniProtKB-KW"/>
</dbReference>
<sequence length="410" mass="45454">MDHDRLADKDLLVVSHGYKHFVKSQVDVLAEYFDSVTVCVRYNWFADVASRLPVSGGEGFGKDAKIATTNVPDNVHVIETPLLYLPVDAQREHLLGQQHARKVRKKLADHPVSFDLIHCHMTWTSGYVGARLKEELGIPYVLTVHANRDWFETQLASDNARLKRAWTDADRLVRVNRRDRSKLDPYNGDVVHVPNGYDTDAFERVSTAAARERLGVDDDAPVVFALGTLKPRKGFQHLLRAMTRVHESEPEARLVIGGQGGMRDELESLAGELGIDDRTDLLGYVDSETLNDWMNAADVFVLPSYSESFGVVQLEAMACGTPVVATKNGGSEEVVTSDDYGTLVEGPESHDELADAVVDALRGPWDADAIQAYANEFTWENVCEEIADLYVEVLGEAESEAERQTVTAAQ</sequence>
<name>A0A0K1IYG9_HALGI</name>
<dbReference type="InterPro" id="IPR001296">
    <property type="entry name" value="Glyco_trans_1"/>
</dbReference>
<geneLocation type="plasmid" evidence="3 5">
    <name>pHG2</name>
</geneLocation>
<keyword evidence="3" id="KW-0614">Plasmid</keyword>
<dbReference type="EMBL" id="CP063207">
    <property type="protein sequence ID" value="QOS13884.1"/>
    <property type="molecule type" value="Genomic_DNA"/>
</dbReference>
<geneLocation type="plasmid" evidence="4 6">
    <name>pHGLR2</name>
</geneLocation>
<dbReference type="InterPro" id="IPR050194">
    <property type="entry name" value="Glycosyltransferase_grp1"/>
</dbReference>
<gene>
    <name evidence="3" type="ORF">ABY42_17000</name>
    <name evidence="4" type="ORF">HfgLR_23495</name>
</gene>
<organism evidence="3 5">
    <name type="scientific">Haloferax gibbonsii</name>
    <dbReference type="NCBI Taxonomy" id="35746"/>
    <lineage>
        <taxon>Archaea</taxon>
        <taxon>Methanobacteriati</taxon>
        <taxon>Methanobacteriota</taxon>
        <taxon>Stenosarchaea group</taxon>
        <taxon>Halobacteria</taxon>
        <taxon>Halobacteriales</taxon>
        <taxon>Haloferacaceae</taxon>
        <taxon>Haloferax</taxon>
    </lineage>
</organism>
<dbReference type="EC" id="2.4.-.-" evidence="4"/>
<feature type="domain" description="Glycosyl transferase family 1" evidence="1">
    <location>
        <begin position="209"/>
        <end position="374"/>
    </location>
</feature>
<reference evidence="5" key="1">
    <citation type="journal article" date="2015" name="J. Biotechnol.">
        <title>Complete genome sequence of Haloferax gibbonsii strain ARA6, a potential producer of polyhydroxyalkanoates and halocins isolated from Araruama, Rio de Janeiro, Brasil.</title>
        <authorList>
            <person name="Pinto L.H."/>
            <person name="D'Alincourt Carvalho-Assef A.P."/>
            <person name="Vieira R.P."/>
            <person name="Clementino M.M."/>
            <person name="Albano R.M."/>
        </authorList>
    </citation>
    <scope>NUCLEOTIDE SEQUENCE [LARGE SCALE GENOMIC DNA]</scope>
    <source>
        <strain evidence="5">ARA6</strain>
        <plasmid evidence="5">Plasmid pHG2</plasmid>
    </source>
</reference>
<dbReference type="Pfam" id="PF13439">
    <property type="entry name" value="Glyco_transf_4"/>
    <property type="match status" value="1"/>
</dbReference>
<evidence type="ECO:0000313" key="4">
    <source>
        <dbReference type="EMBL" id="QOS13884.1"/>
    </source>
</evidence>
<dbReference type="RefSeq" id="WP_050460235.1">
    <property type="nucleotide sequence ID" value="NZ_CP011949.1"/>
</dbReference>
<feature type="domain" description="Glycosyltransferase subfamily 4-like N-terminal" evidence="2">
    <location>
        <begin position="75"/>
        <end position="200"/>
    </location>
</feature>
<dbReference type="Gene3D" id="3.40.50.2000">
    <property type="entry name" value="Glycogen Phosphorylase B"/>
    <property type="match status" value="2"/>
</dbReference>
<reference evidence="3" key="2">
    <citation type="submission" date="2015-06" db="EMBL/GenBank/DDBJ databases">
        <authorList>
            <person name="Hoefler B.C."/>
            <person name="Straight P.D."/>
        </authorList>
    </citation>
    <scope>NUCLEOTIDE SEQUENCE [LARGE SCALE GENOMIC DNA]</scope>
    <source>
        <strain evidence="3">ARA6</strain>
        <plasmid evidence="3">pHG2</plasmid>
    </source>
</reference>
<dbReference type="AlphaFoldDB" id="A0A0K1IYG9"/>
<protein>
    <submittedName>
        <fullName evidence="4">Glycosyltransferase, type 1</fullName>
        <ecNumber evidence="4">2.4.-.-</ecNumber>
    </submittedName>
    <submittedName>
        <fullName evidence="3">Hexosyltransferase</fullName>
    </submittedName>
</protein>
<evidence type="ECO:0000313" key="5">
    <source>
        <dbReference type="Proteomes" id="UP000066124"/>
    </source>
</evidence>
<reference evidence="4" key="3">
    <citation type="journal article" date="2021" name="Front. Microbiol.">
        <title>Cellular and Genomic Properties of Haloferax gibbonsii LR2-5, the Host of Euryarchaeal Virus HFTV1.</title>
        <authorList>
            <person name="Tittes C."/>
            <person name="Schwarzer S."/>
            <person name="Pfeiffer F."/>
            <person name="Dyall-Smith M."/>
            <person name="Rodriguez-Franco M."/>
            <person name="Oksanen H.M."/>
            <person name="Quax T.E.F."/>
        </authorList>
    </citation>
    <scope>NUCLEOTIDE SEQUENCE</scope>
    <source>
        <strain evidence="4">LR2-5</strain>
        <plasmid evidence="4 6">pHGLR2</plasmid>
    </source>
</reference>
<proteinExistence type="predicted"/>
<dbReference type="InterPro" id="IPR028098">
    <property type="entry name" value="Glyco_trans_4-like_N"/>
</dbReference>